<accession>A0A6A5P7L8</accession>
<keyword evidence="4" id="KW-1185">Reference proteome</keyword>
<organism evidence="3 4">
    <name type="scientific">Lupinus albus</name>
    <name type="common">White lupine</name>
    <name type="synonym">Lupinus termis</name>
    <dbReference type="NCBI Taxonomy" id="3870"/>
    <lineage>
        <taxon>Eukaryota</taxon>
        <taxon>Viridiplantae</taxon>
        <taxon>Streptophyta</taxon>
        <taxon>Embryophyta</taxon>
        <taxon>Tracheophyta</taxon>
        <taxon>Spermatophyta</taxon>
        <taxon>Magnoliopsida</taxon>
        <taxon>eudicotyledons</taxon>
        <taxon>Gunneridae</taxon>
        <taxon>Pentapetalae</taxon>
        <taxon>rosids</taxon>
        <taxon>fabids</taxon>
        <taxon>Fabales</taxon>
        <taxon>Fabaceae</taxon>
        <taxon>Papilionoideae</taxon>
        <taxon>50 kb inversion clade</taxon>
        <taxon>genistoids sensu lato</taxon>
        <taxon>core genistoids</taxon>
        <taxon>Genisteae</taxon>
        <taxon>Lupinus</taxon>
    </lineage>
</organism>
<name>A0A6A5P7L8_LUPAL</name>
<dbReference type="Proteomes" id="UP000447434">
    <property type="component" value="Chromosome 11"/>
</dbReference>
<gene>
    <name evidence="3" type="ORF">Lalb_Chr11g0068051</name>
</gene>
<comment type="similarity">
    <text evidence="1">Belongs to the brassicaceae elicitor peptide family.</text>
</comment>
<protein>
    <submittedName>
        <fullName evidence="3">Putative elicitor peptide</fullName>
    </submittedName>
</protein>
<evidence type="ECO:0000313" key="4">
    <source>
        <dbReference type="Proteomes" id="UP000447434"/>
    </source>
</evidence>
<evidence type="ECO:0000256" key="2">
    <source>
        <dbReference type="ARBA" id="ARBA00022821"/>
    </source>
</evidence>
<evidence type="ECO:0000313" key="3">
    <source>
        <dbReference type="EMBL" id="KAE9604129.1"/>
    </source>
</evidence>
<dbReference type="PANTHER" id="PTHR35771">
    <property type="entry name" value="TRANSMEMBRANE PROTEIN-RELATED"/>
    <property type="match status" value="1"/>
</dbReference>
<dbReference type="AlphaFoldDB" id="A0A6A5P7L8"/>
<comment type="caution">
    <text evidence="3">The sequence shown here is derived from an EMBL/GenBank/DDBJ whole genome shotgun (WGS) entry which is preliminary data.</text>
</comment>
<dbReference type="PANTHER" id="PTHR35771:SF3">
    <property type="entry name" value="TRANSMEMBRANE PROTEIN"/>
    <property type="match status" value="1"/>
</dbReference>
<reference evidence="4" key="1">
    <citation type="journal article" date="2020" name="Nat. Commun.">
        <title>Genome sequence of the cluster root forming white lupin.</title>
        <authorList>
            <person name="Hufnagel B."/>
            <person name="Marques A."/>
            <person name="Soriano A."/>
            <person name="Marques L."/>
            <person name="Divol F."/>
            <person name="Doumas P."/>
            <person name="Sallet E."/>
            <person name="Mancinotti D."/>
            <person name="Carrere S."/>
            <person name="Marande W."/>
            <person name="Arribat S."/>
            <person name="Keller J."/>
            <person name="Huneau C."/>
            <person name="Blein T."/>
            <person name="Aime D."/>
            <person name="Laguerre M."/>
            <person name="Taylor J."/>
            <person name="Schubert V."/>
            <person name="Nelson M."/>
            <person name="Geu-Flores F."/>
            <person name="Crespi M."/>
            <person name="Gallardo-Guerrero K."/>
            <person name="Delaux P.-M."/>
            <person name="Salse J."/>
            <person name="Berges H."/>
            <person name="Guyot R."/>
            <person name="Gouzy J."/>
            <person name="Peret B."/>
        </authorList>
    </citation>
    <scope>NUCLEOTIDE SEQUENCE [LARGE SCALE GENOMIC DNA]</scope>
    <source>
        <strain evidence="4">cv. Amiga</strain>
    </source>
</reference>
<evidence type="ECO:0000256" key="1">
    <source>
        <dbReference type="ARBA" id="ARBA00011021"/>
    </source>
</evidence>
<dbReference type="OrthoDB" id="1653570at2759"/>
<dbReference type="Pfam" id="PF17232">
    <property type="entry name" value="Pep1_7"/>
    <property type="match status" value="1"/>
</dbReference>
<keyword evidence="2" id="KW-0611">Plant defense</keyword>
<dbReference type="EMBL" id="WOCE01000011">
    <property type="protein sequence ID" value="KAE9604129.1"/>
    <property type="molecule type" value="Genomic_DNA"/>
</dbReference>
<proteinExistence type="inferred from homology"/>
<dbReference type="GO" id="GO:0045087">
    <property type="term" value="P:innate immune response"/>
    <property type="evidence" value="ECO:0007669"/>
    <property type="project" value="InterPro"/>
</dbReference>
<sequence>MFNFVDENYRIPWLIWIQLIVFLLLFLLLFSFTLLPLDPDHDAATVTAAVATTVLATASTSNNDIIQLVDKQSLSKHDSTVTVVTNHRHHSQNLSVKGEIEASSSMRREEITEEEASLSFHPCHYFQLATVAFLKCFGLDSTSDSPSTQRHMKRKES</sequence>
<dbReference type="InterPro" id="IPR035176">
    <property type="entry name" value="PEP"/>
</dbReference>